<feature type="domain" description="BPL/LPL catalytic" evidence="1">
    <location>
        <begin position="30"/>
        <end position="223"/>
    </location>
</feature>
<dbReference type="InterPro" id="IPR004143">
    <property type="entry name" value="BPL_LPL_catalytic"/>
</dbReference>
<sequence length="347" mass="39039">MEYMRGLFHRAPADFLLASEEVLTRGVGLGLSPPTVRVNIFDPPAVLVGYNQDVYEEVNVEEAMKLGFSVNRRPSGGGAILMYEDSPGWEIWLPQSLVEGLDIGQIYVELAKIPLIALRYLGIENARLRGKNDIEVGGRKISGTGLYMDSGGIMFCGTVLLDFNTRLMLQLLRLPIEKMSDKDVETFEKRIVTAREILGSKPSVRDVLEAFRRAVGDVLKVEVADGDLNEWELGELQRTVEKYRSSNWIYGYKATDGRTFTKICKYKTAAGLLRIHVKVFENILEQILLTGDFFAYPSTAIHELEANLKWIAVDDVPQKVIEFADRMTIHGLSIYELANLIENCIKD</sequence>
<dbReference type="EMBL" id="DTAI01000151">
    <property type="protein sequence ID" value="HGN36956.1"/>
    <property type="molecule type" value="Genomic_DNA"/>
</dbReference>
<dbReference type="Gene3D" id="3.30.390.50">
    <property type="entry name" value="CO dehydrogenase flavoprotein, C-terminal domain"/>
    <property type="match status" value="1"/>
</dbReference>
<proteinExistence type="predicted"/>
<dbReference type="Pfam" id="PF21948">
    <property type="entry name" value="LplA-B_cat"/>
    <property type="match status" value="1"/>
</dbReference>
<gene>
    <name evidence="2" type="ORF">ENT87_05360</name>
</gene>
<accession>A0A7J3I838</accession>
<comment type="caution">
    <text evidence="2">The sequence shown here is derived from an EMBL/GenBank/DDBJ whole genome shotgun (WGS) entry which is preliminary data.</text>
</comment>
<dbReference type="GO" id="GO:0016874">
    <property type="term" value="F:ligase activity"/>
    <property type="evidence" value="ECO:0007669"/>
    <property type="project" value="UniProtKB-KW"/>
</dbReference>
<dbReference type="SUPFAM" id="SSF82649">
    <property type="entry name" value="SufE/NifU"/>
    <property type="match status" value="1"/>
</dbReference>
<dbReference type="PANTHER" id="PTHR43679:SF2">
    <property type="entry name" value="OCTANOYL-[GCVH]:PROTEIN N-OCTANOYLTRANSFERASE"/>
    <property type="match status" value="1"/>
</dbReference>
<dbReference type="Gene3D" id="3.30.930.10">
    <property type="entry name" value="Bira Bifunctional Protein, Domain 2"/>
    <property type="match status" value="1"/>
</dbReference>
<dbReference type="PANTHER" id="PTHR43679">
    <property type="entry name" value="OCTANOYLTRANSFERASE LIPM-RELATED"/>
    <property type="match status" value="1"/>
</dbReference>
<evidence type="ECO:0000313" key="2">
    <source>
        <dbReference type="EMBL" id="HGN36956.1"/>
    </source>
</evidence>
<keyword evidence="2" id="KW-0436">Ligase</keyword>
<dbReference type="InterPro" id="IPR045864">
    <property type="entry name" value="aa-tRNA-synth_II/BPL/LPL"/>
</dbReference>
<dbReference type="SUPFAM" id="SSF55681">
    <property type="entry name" value="Class II aaRS and biotin synthetases"/>
    <property type="match status" value="1"/>
</dbReference>
<dbReference type="InterPro" id="IPR050664">
    <property type="entry name" value="Octanoyltrans_LipM/LipL"/>
</dbReference>
<organism evidence="2">
    <name type="scientific">Ignisphaera aggregans</name>
    <dbReference type="NCBI Taxonomy" id="334771"/>
    <lineage>
        <taxon>Archaea</taxon>
        <taxon>Thermoproteota</taxon>
        <taxon>Thermoprotei</taxon>
        <taxon>Desulfurococcales</taxon>
        <taxon>Desulfurococcaceae</taxon>
        <taxon>Ignisphaera</taxon>
    </lineage>
</organism>
<name>A0A7J3I838_9CREN</name>
<reference evidence="2" key="1">
    <citation type="journal article" date="2020" name="mSystems">
        <title>Genome- and Community-Level Interaction Insights into Carbon Utilization and Element Cycling Functions of Hydrothermarchaeota in Hydrothermal Sediment.</title>
        <authorList>
            <person name="Zhou Z."/>
            <person name="Liu Y."/>
            <person name="Xu W."/>
            <person name="Pan J."/>
            <person name="Luo Z.H."/>
            <person name="Li M."/>
        </authorList>
    </citation>
    <scope>NUCLEOTIDE SEQUENCE [LARGE SCALE GENOMIC DNA]</scope>
    <source>
        <strain evidence="2">SpSt-618</strain>
    </source>
</reference>
<dbReference type="PROSITE" id="PS51733">
    <property type="entry name" value="BPL_LPL_CATALYTIC"/>
    <property type="match status" value="1"/>
</dbReference>
<evidence type="ECO:0000259" key="1">
    <source>
        <dbReference type="PROSITE" id="PS51733"/>
    </source>
</evidence>
<dbReference type="AlphaFoldDB" id="A0A7J3I838"/>
<protein>
    <submittedName>
        <fullName evidence="2">Lipoate--protein ligase family protein</fullName>
    </submittedName>
</protein>